<feature type="region of interest" description="Disordered" evidence="1">
    <location>
        <begin position="39"/>
        <end position="105"/>
    </location>
</feature>
<evidence type="ECO:0000256" key="1">
    <source>
        <dbReference type="SAM" id="MobiDB-lite"/>
    </source>
</evidence>
<reference evidence="2" key="2">
    <citation type="submission" date="2019-07" db="EMBL/GenBank/DDBJ databases">
        <authorList>
            <person name="Seetharam A."/>
            <person name="Woodhouse M."/>
            <person name="Cannon E."/>
        </authorList>
    </citation>
    <scope>NUCLEOTIDE SEQUENCE [LARGE SCALE GENOMIC DNA]</scope>
    <source>
        <strain evidence="2">cv. B73</strain>
    </source>
</reference>
<feature type="compositionally biased region" description="Polar residues" evidence="1">
    <location>
        <begin position="96"/>
        <end position="105"/>
    </location>
</feature>
<reference evidence="3" key="1">
    <citation type="submission" date="2015-12" db="EMBL/GenBank/DDBJ databases">
        <title>Update maize B73 reference genome by single molecule sequencing technologies.</title>
        <authorList>
            <consortium name="Maize Genome Sequencing Project"/>
            <person name="Ware D."/>
        </authorList>
    </citation>
    <scope>NUCLEOTIDE SEQUENCE [LARGE SCALE GENOMIC DNA]</scope>
    <source>
        <strain evidence="3">cv. B73</strain>
    </source>
</reference>
<keyword evidence="3" id="KW-1185">Reference proteome</keyword>
<dbReference type="Gramene" id="Zm00001eb012030_T001">
    <property type="protein sequence ID" value="Zm00001eb012030_P001"/>
    <property type="gene ID" value="Zm00001eb012030"/>
</dbReference>
<evidence type="ECO:0000313" key="3">
    <source>
        <dbReference type="Proteomes" id="UP000007305"/>
    </source>
</evidence>
<evidence type="ECO:0000313" key="2">
    <source>
        <dbReference type="EnsemblPlants" id="Zm00001eb012030_P001"/>
    </source>
</evidence>
<sequence length="105" mass="11286">MAEIVTGSSRESAYLYQRTFSLQEARCTHLESLARRAAVPSETTRDGGGRWFVDGAQDLGGESCSEEEDKEEEKASAATASDSGRGCRRTTPRLYTASSSSSVSP</sequence>
<dbReference type="AlphaFoldDB" id="A0A804LHS6"/>
<dbReference type="Proteomes" id="UP000007305">
    <property type="component" value="Chromosome 1"/>
</dbReference>
<dbReference type="InParanoid" id="A0A804LHS6"/>
<proteinExistence type="predicted"/>
<protein>
    <submittedName>
        <fullName evidence="2">Uncharacterized protein</fullName>
    </submittedName>
</protein>
<name>A0A804LHS6_MAIZE</name>
<reference evidence="2" key="3">
    <citation type="submission" date="2021-05" db="UniProtKB">
        <authorList>
            <consortium name="EnsemblPlants"/>
        </authorList>
    </citation>
    <scope>IDENTIFICATION</scope>
    <source>
        <strain evidence="2">cv. B73</strain>
    </source>
</reference>
<accession>A0A804LHS6</accession>
<dbReference type="EnsemblPlants" id="Zm00001eb012030_T001">
    <property type="protein sequence ID" value="Zm00001eb012030_P001"/>
    <property type="gene ID" value="Zm00001eb012030"/>
</dbReference>
<organism evidence="2 3">
    <name type="scientific">Zea mays</name>
    <name type="common">Maize</name>
    <dbReference type="NCBI Taxonomy" id="4577"/>
    <lineage>
        <taxon>Eukaryota</taxon>
        <taxon>Viridiplantae</taxon>
        <taxon>Streptophyta</taxon>
        <taxon>Embryophyta</taxon>
        <taxon>Tracheophyta</taxon>
        <taxon>Spermatophyta</taxon>
        <taxon>Magnoliopsida</taxon>
        <taxon>Liliopsida</taxon>
        <taxon>Poales</taxon>
        <taxon>Poaceae</taxon>
        <taxon>PACMAD clade</taxon>
        <taxon>Panicoideae</taxon>
        <taxon>Andropogonodae</taxon>
        <taxon>Andropogoneae</taxon>
        <taxon>Tripsacinae</taxon>
        <taxon>Zea</taxon>
    </lineage>
</organism>